<comment type="caution">
    <text evidence="2">The sequence shown here is derived from an EMBL/GenBank/DDBJ whole genome shotgun (WGS) entry which is preliminary data.</text>
</comment>
<organism evidence="2 3">
    <name type="scientific">Arthrobacter russicus</name>
    <dbReference type="NCBI Taxonomy" id="172040"/>
    <lineage>
        <taxon>Bacteria</taxon>
        <taxon>Bacillati</taxon>
        <taxon>Actinomycetota</taxon>
        <taxon>Actinomycetes</taxon>
        <taxon>Micrococcales</taxon>
        <taxon>Micrococcaceae</taxon>
        <taxon>Arthrobacter</taxon>
    </lineage>
</organism>
<dbReference type="Gene3D" id="3.40.50.1820">
    <property type="entry name" value="alpha/beta hydrolase"/>
    <property type="match status" value="1"/>
</dbReference>
<reference evidence="2 3" key="1">
    <citation type="submission" date="2023-07" db="EMBL/GenBank/DDBJ databases">
        <title>Sequencing the genomes of 1000 actinobacteria strains.</title>
        <authorList>
            <person name="Klenk H.-P."/>
        </authorList>
    </citation>
    <scope>NUCLEOTIDE SEQUENCE [LARGE SCALE GENOMIC DNA]</scope>
    <source>
        <strain evidence="2 3">DSM 14555</strain>
    </source>
</reference>
<accession>A0ABU1J9X0</accession>
<dbReference type="SUPFAM" id="SSF53474">
    <property type="entry name" value="alpha/beta-Hydrolases"/>
    <property type="match status" value="1"/>
</dbReference>
<dbReference type="RefSeq" id="WP_309797381.1">
    <property type="nucleotide sequence ID" value="NZ_BAAAHY010000001.1"/>
</dbReference>
<protein>
    <submittedName>
        <fullName evidence="2">Uncharacterized protein</fullName>
    </submittedName>
</protein>
<evidence type="ECO:0000313" key="2">
    <source>
        <dbReference type="EMBL" id="MDR6269228.1"/>
    </source>
</evidence>
<sequence>MLVSLFRDSWKGLLMGTAESPRNPADGAVSDRMSGLRSRDVRSLAATMESLAEDLDSTSGRLGRGIAGCAWAGPDAAGFRERWAGRQRPALGLAAADLRRHAENLLGQAAEQEYTSRARVLAQSGTDRNVEGPNGFLPTAAPWDGSATPAPRGPGDGTAPQPRHAMQNIAAAGRQAAADQVYLAGMLARMARGEPVPVSALAAAKLLAAQAAAEFSTVLASGGAAEPISSSLPQLGEPLPVSANRAGIPSSRTPRTVSDLLKLTTDAYALTGRPGTLEGALRITWVSAAGGRGRYIVSIPGTQQWATVGNPSAFGMRGNLVTASGQRSVLSQAVIDAVGATVPPGSELLLTGHSQGGMTAMNLAADPAALAGYQLTHVVVYGSPVDNDRPDPGVTVLAFEHANDVVPKTDLGGLLSSGLRHPLPSNLHKIQLPDPPGVDRLDVAGNHQPGGYTASVQAMEDSPGAAGLFGVPSLADYLGGDPAETSAVDVPVRSRIRH</sequence>
<dbReference type="EMBL" id="JAVDQF010000001">
    <property type="protein sequence ID" value="MDR6269228.1"/>
    <property type="molecule type" value="Genomic_DNA"/>
</dbReference>
<evidence type="ECO:0000313" key="3">
    <source>
        <dbReference type="Proteomes" id="UP001185069"/>
    </source>
</evidence>
<proteinExistence type="predicted"/>
<name>A0ABU1J9X0_9MICC</name>
<feature type="region of interest" description="Disordered" evidence="1">
    <location>
        <begin position="125"/>
        <end position="163"/>
    </location>
</feature>
<dbReference type="Proteomes" id="UP001185069">
    <property type="component" value="Unassembled WGS sequence"/>
</dbReference>
<keyword evidence="3" id="KW-1185">Reference proteome</keyword>
<dbReference type="InterPro" id="IPR029058">
    <property type="entry name" value="AB_hydrolase_fold"/>
</dbReference>
<gene>
    <name evidence="2" type="ORF">JOE69_001466</name>
</gene>
<evidence type="ECO:0000256" key="1">
    <source>
        <dbReference type="SAM" id="MobiDB-lite"/>
    </source>
</evidence>